<dbReference type="InterPro" id="IPR016039">
    <property type="entry name" value="Thiolase-like"/>
</dbReference>
<dbReference type="InterPro" id="IPR014031">
    <property type="entry name" value="Ketoacyl_synth_C"/>
</dbReference>
<evidence type="ECO:0000259" key="13">
    <source>
        <dbReference type="PROSITE" id="PS52004"/>
    </source>
</evidence>
<dbReference type="Proteomes" id="UP001194729">
    <property type="component" value="Unassembled WGS sequence"/>
</dbReference>
<sequence>MQNPALKRVVVTGLGVVSPNATSVSEFHEALKHGKSGLRFDEQLANLNFGCQVSGTPQLTEEQIAQYFTPLQLRGLKASGLVYGVIAGKDAFNDAGLTVAGKKESLSGFGIIMGTGQSGGEKFREAIHLIDDKRVRRLGSTSVIQTMTSGISAWLSGELGAGNLVTSNSSACCTGTEAFIMGYERIAYGKAQQMLVGSTSDSGPYIWGGFDAMRILPTKYNDQPEQASRPFSNDASGFVPGSGAGAMILEDLASALKRGATIYAEVIGGSLNSGGHRGDGSMTAPNGKAVQRCIQEAVDQSGINFNDIDAINGHITATGKDPYEVY</sequence>
<comment type="caution">
    <text evidence="14">The sequence shown here is derived from an EMBL/GenBank/DDBJ whole genome shotgun (WGS) entry which is preliminary data.</text>
</comment>
<reference evidence="14 15" key="1">
    <citation type="submission" date="2020-11" db="EMBL/GenBank/DDBJ databases">
        <title>P. mediterranea TC4 genome.</title>
        <authorList>
            <person name="Molmeret M."/>
        </authorList>
    </citation>
    <scope>NUCLEOTIDE SEQUENCE [LARGE SCALE GENOMIC DNA]</scope>
    <source>
        <strain evidence="14 15">TC4</strain>
    </source>
</reference>
<comment type="subunit">
    <text evidence="3">Homodimer.</text>
</comment>
<evidence type="ECO:0000256" key="7">
    <source>
        <dbReference type="ARBA" id="ARBA00023315"/>
    </source>
</evidence>
<feature type="domain" description="Ketosynthase family 3 (KS3)" evidence="13">
    <location>
        <begin position="6"/>
        <end position="326"/>
    </location>
</feature>
<accession>A0ABS0A9W3</accession>
<dbReference type="PROSITE" id="PS52004">
    <property type="entry name" value="KS3_2"/>
    <property type="match status" value="1"/>
</dbReference>
<evidence type="ECO:0000313" key="15">
    <source>
        <dbReference type="Proteomes" id="UP001194729"/>
    </source>
</evidence>
<dbReference type="PANTHER" id="PTHR11712:SF306">
    <property type="entry name" value="3-OXOACYL-[ACYL-CARRIER-PROTEIN] SYNTHASE 1"/>
    <property type="match status" value="1"/>
</dbReference>
<evidence type="ECO:0000256" key="6">
    <source>
        <dbReference type="ARBA" id="ARBA00022679"/>
    </source>
</evidence>
<evidence type="ECO:0000256" key="5">
    <source>
        <dbReference type="ARBA" id="ARBA00022490"/>
    </source>
</evidence>
<dbReference type="Pfam" id="PF00109">
    <property type="entry name" value="ketoacyl-synt"/>
    <property type="match status" value="1"/>
</dbReference>
<comment type="catalytic activity">
    <reaction evidence="12">
        <text>a fatty acyl-[ACP] + malonyl-[ACP] + H(+) = a 3-oxoacyl-[ACP] + holo-[ACP] + CO2</text>
        <dbReference type="Rhea" id="RHEA:22836"/>
        <dbReference type="Rhea" id="RHEA-COMP:9623"/>
        <dbReference type="Rhea" id="RHEA-COMP:9685"/>
        <dbReference type="Rhea" id="RHEA-COMP:9916"/>
        <dbReference type="Rhea" id="RHEA-COMP:14125"/>
        <dbReference type="ChEBI" id="CHEBI:15378"/>
        <dbReference type="ChEBI" id="CHEBI:16526"/>
        <dbReference type="ChEBI" id="CHEBI:64479"/>
        <dbReference type="ChEBI" id="CHEBI:78449"/>
        <dbReference type="ChEBI" id="CHEBI:78776"/>
        <dbReference type="ChEBI" id="CHEBI:138651"/>
        <dbReference type="EC" id="2.3.1.41"/>
    </reaction>
    <physiologicalReaction direction="left-to-right" evidence="12">
        <dbReference type="Rhea" id="RHEA:22837"/>
    </physiologicalReaction>
</comment>
<evidence type="ECO:0000256" key="1">
    <source>
        <dbReference type="ARBA" id="ARBA00004496"/>
    </source>
</evidence>
<keyword evidence="15" id="KW-1185">Reference proteome</keyword>
<comment type="similarity">
    <text evidence="2">Belongs to the thiolase-like superfamily. Beta-ketoacyl-ACP synthases family.</text>
</comment>
<evidence type="ECO:0000256" key="12">
    <source>
        <dbReference type="ARBA" id="ARBA00048506"/>
    </source>
</evidence>
<evidence type="ECO:0000256" key="2">
    <source>
        <dbReference type="ARBA" id="ARBA00008467"/>
    </source>
</evidence>
<dbReference type="EC" id="2.3.1.41" evidence="4"/>
<keyword evidence="5" id="KW-0963">Cytoplasm</keyword>
<keyword evidence="7" id="KW-0012">Acyltransferase</keyword>
<evidence type="ECO:0000256" key="4">
    <source>
        <dbReference type="ARBA" id="ARBA00013191"/>
    </source>
</evidence>
<evidence type="ECO:0000256" key="3">
    <source>
        <dbReference type="ARBA" id="ARBA00011738"/>
    </source>
</evidence>
<name>A0ABS0A9W3_9FLAO</name>
<keyword evidence="6" id="KW-0808">Transferase</keyword>
<protein>
    <recommendedName>
        <fullName evidence="8">3-oxoacyl-[acyl-carrier-protein] synthase 1</fullName>
        <ecNumber evidence="4">2.3.1.41</ecNumber>
    </recommendedName>
    <alternativeName>
        <fullName evidence="9">3-oxoacyl-[acyl-carrier-protein] synthase I</fullName>
    </alternativeName>
    <alternativeName>
        <fullName evidence="10">Beta-ketoacyl-ACP synthase I</fullName>
    </alternativeName>
</protein>
<comment type="subcellular location">
    <subcellularLocation>
        <location evidence="1">Cytoplasm</location>
    </subcellularLocation>
</comment>
<dbReference type="InterPro" id="IPR020841">
    <property type="entry name" value="PKS_Beta-ketoAc_synthase_dom"/>
</dbReference>
<evidence type="ECO:0000256" key="10">
    <source>
        <dbReference type="ARBA" id="ARBA00042143"/>
    </source>
</evidence>
<evidence type="ECO:0000313" key="14">
    <source>
        <dbReference type="EMBL" id="MBF4986167.1"/>
    </source>
</evidence>
<proteinExistence type="inferred from homology"/>
<gene>
    <name evidence="14" type="ORF">FNJ87_18220</name>
</gene>
<dbReference type="Gene3D" id="3.40.47.10">
    <property type="match status" value="2"/>
</dbReference>
<evidence type="ECO:0000256" key="9">
    <source>
        <dbReference type="ARBA" id="ARBA00041620"/>
    </source>
</evidence>
<dbReference type="InterPro" id="IPR014030">
    <property type="entry name" value="Ketoacyl_synth_N"/>
</dbReference>
<organism evidence="14 15">
    <name type="scientific">Nonlabens mediterrranea</name>
    <dbReference type="NCBI Taxonomy" id="1419947"/>
    <lineage>
        <taxon>Bacteria</taxon>
        <taxon>Pseudomonadati</taxon>
        <taxon>Bacteroidota</taxon>
        <taxon>Flavobacteriia</taxon>
        <taxon>Flavobacteriales</taxon>
        <taxon>Flavobacteriaceae</taxon>
        <taxon>Nonlabens</taxon>
    </lineage>
</organism>
<dbReference type="EMBL" id="JADKYU010001007">
    <property type="protein sequence ID" value="MBF4986167.1"/>
    <property type="molecule type" value="Genomic_DNA"/>
</dbReference>
<dbReference type="Pfam" id="PF02801">
    <property type="entry name" value="Ketoacyl-synt_C"/>
    <property type="match status" value="1"/>
</dbReference>
<evidence type="ECO:0000256" key="8">
    <source>
        <dbReference type="ARBA" id="ARBA00039450"/>
    </source>
</evidence>
<dbReference type="SUPFAM" id="SSF53901">
    <property type="entry name" value="Thiolase-like"/>
    <property type="match status" value="2"/>
</dbReference>
<dbReference type="SMART" id="SM00825">
    <property type="entry name" value="PKS_KS"/>
    <property type="match status" value="1"/>
</dbReference>
<dbReference type="InterPro" id="IPR000794">
    <property type="entry name" value="Beta-ketoacyl_synthase"/>
</dbReference>
<feature type="non-terminal residue" evidence="14">
    <location>
        <position position="326"/>
    </location>
</feature>
<comment type="catalytic activity">
    <reaction evidence="11">
        <text>(3Z)-decenoyl-[ACP] + malonyl-[ACP] + H(+) = 3-oxo-(5Z)-dodecenoyl-[ACP] + holo-[ACP] + CO2</text>
        <dbReference type="Rhea" id="RHEA:54940"/>
        <dbReference type="Rhea" id="RHEA-COMP:9623"/>
        <dbReference type="Rhea" id="RHEA-COMP:9685"/>
        <dbReference type="Rhea" id="RHEA-COMP:9927"/>
        <dbReference type="Rhea" id="RHEA-COMP:14042"/>
        <dbReference type="ChEBI" id="CHEBI:15378"/>
        <dbReference type="ChEBI" id="CHEBI:16526"/>
        <dbReference type="ChEBI" id="CHEBI:64479"/>
        <dbReference type="ChEBI" id="CHEBI:78449"/>
        <dbReference type="ChEBI" id="CHEBI:78798"/>
        <dbReference type="ChEBI" id="CHEBI:138410"/>
    </reaction>
    <physiologicalReaction direction="left-to-right" evidence="11">
        <dbReference type="Rhea" id="RHEA:54941"/>
    </physiologicalReaction>
</comment>
<dbReference type="PANTHER" id="PTHR11712">
    <property type="entry name" value="POLYKETIDE SYNTHASE-RELATED"/>
    <property type="match status" value="1"/>
</dbReference>
<evidence type="ECO:0000256" key="11">
    <source>
        <dbReference type="ARBA" id="ARBA00048121"/>
    </source>
</evidence>